<sequence length="303" mass="34089">MAVSLPVEEPTKALPPSEATKETAAPTDQRKCTPFPCPPASDHTKVKSVTAEAVMDKLNAVFAKNEIPSAITCVKFWSPMAAKASTSTYGSILQLMSWMDEPCKNPRPDGKPPAIPTEPKIQKDMEEYCQQYPEMATGISFVESFIKADLLTVTDRTEKHMNKTGLDYVHLRHVHLATEELEKLQAMMPAPTKNEQTQSAWHQEPESYTEQQQKAGYSGVIQPSNFFGEDDDIGAGYRIKGQLVASKDEINNFIHTMLEIPMRRAKLNPQNRDEFIRFVSEHFQESTTDTEKIIKLVSKYFTS</sequence>
<dbReference type="EMBL" id="JOJP01000001">
    <property type="protein sequence ID" value="KEI72372.1"/>
    <property type="molecule type" value="Genomic_DNA"/>
</dbReference>
<accession>A0A081KDZ6</accession>
<protein>
    <submittedName>
        <fullName evidence="2">Uncharacterized protein</fullName>
    </submittedName>
</protein>
<keyword evidence="3" id="KW-1185">Reference proteome</keyword>
<dbReference type="AlphaFoldDB" id="A0A081KDZ6"/>
<evidence type="ECO:0000256" key="1">
    <source>
        <dbReference type="SAM" id="MobiDB-lite"/>
    </source>
</evidence>
<name>A0A081KDZ6_9GAMM</name>
<proteinExistence type="predicted"/>
<reference evidence="2 3" key="1">
    <citation type="submission" date="2014-06" db="EMBL/GenBank/DDBJ databases">
        <title>Whole Genome Sequences of Three Symbiotic Endozoicomonas Bacteria.</title>
        <authorList>
            <person name="Neave M.J."/>
            <person name="Apprill A."/>
            <person name="Voolstra C.R."/>
        </authorList>
    </citation>
    <scope>NUCLEOTIDE SEQUENCE [LARGE SCALE GENOMIC DNA]</scope>
    <source>
        <strain evidence="2 3">DSM 22380</strain>
    </source>
</reference>
<organism evidence="2 3">
    <name type="scientific">Endozoicomonas elysicola</name>
    <dbReference type="NCBI Taxonomy" id="305900"/>
    <lineage>
        <taxon>Bacteria</taxon>
        <taxon>Pseudomonadati</taxon>
        <taxon>Pseudomonadota</taxon>
        <taxon>Gammaproteobacteria</taxon>
        <taxon>Oceanospirillales</taxon>
        <taxon>Endozoicomonadaceae</taxon>
        <taxon>Endozoicomonas</taxon>
    </lineage>
</organism>
<feature type="region of interest" description="Disordered" evidence="1">
    <location>
        <begin position="1"/>
        <end position="43"/>
    </location>
</feature>
<evidence type="ECO:0000313" key="3">
    <source>
        <dbReference type="Proteomes" id="UP000027997"/>
    </source>
</evidence>
<evidence type="ECO:0000313" key="2">
    <source>
        <dbReference type="EMBL" id="KEI72372.1"/>
    </source>
</evidence>
<dbReference type="STRING" id="305900.GV64_18010"/>
<dbReference type="Proteomes" id="UP000027997">
    <property type="component" value="Unassembled WGS sequence"/>
</dbReference>
<gene>
    <name evidence="2" type="ORF">GV64_18010</name>
</gene>
<dbReference type="RefSeq" id="WP_020583704.1">
    <property type="nucleotide sequence ID" value="NZ_JOJP01000001.1"/>
</dbReference>
<comment type="caution">
    <text evidence="2">The sequence shown here is derived from an EMBL/GenBank/DDBJ whole genome shotgun (WGS) entry which is preliminary data.</text>
</comment>